<evidence type="ECO:0000313" key="3">
    <source>
        <dbReference type="Proteomes" id="UP000224563"/>
    </source>
</evidence>
<accession>A0A2G3E5G2</accession>
<keyword evidence="3" id="KW-1185">Reference proteome</keyword>
<feature type="transmembrane region" description="Helical" evidence="1">
    <location>
        <begin position="187"/>
        <end position="210"/>
    </location>
</feature>
<keyword evidence="1" id="KW-1133">Transmembrane helix</keyword>
<feature type="transmembrane region" description="Helical" evidence="1">
    <location>
        <begin position="12"/>
        <end position="33"/>
    </location>
</feature>
<dbReference type="AlphaFoldDB" id="A0A2G3E5G2"/>
<gene>
    <name evidence="2" type="ORF">CSX02_01975</name>
</gene>
<reference evidence="2 3" key="1">
    <citation type="submission" date="2017-10" db="EMBL/GenBank/DDBJ databases">
        <title>Resolving the taxonomy of Roseburia spp., Eubacterium rectale and Agathobacter spp. through phylogenomic analysis.</title>
        <authorList>
            <person name="Sheridan P.O."/>
            <person name="Walker A.W."/>
            <person name="Duncan S.H."/>
            <person name="Scott K.P."/>
            <person name="Toole P.W.O."/>
            <person name="Luis P."/>
            <person name="Flint H.J."/>
        </authorList>
    </citation>
    <scope>NUCLEOTIDE SEQUENCE [LARGE SCALE GENOMIC DNA]</scope>
    <source>
        <strain evidence="2 3">JK623</strain>
    </source>
</reference>
<evidence type="ECO:0008006" key="4">
    <source>
        <dbReference type="Google" id="ProtNLM"/>
    </source>
</evidence>
<keyword evidence="1" id="KW-0472">Membrane</keyword>
<feature type="transmembrane region" description="Helical" evidence="1">
    <location>
        <begin position="230"/>
        <end position="263"/>
    </location>
</feature>
<evidence type="ECO:0000313" key="2">
    <source>
        <dbReference type="EMBL" id="PHU38512.1"/>
    </source>
</evidence>
<protein>
    <recommendedName>
        <fullName evidence="4">ABC transporter permease</fullName>
    </recommendedName>
</protein>
<reference evidence="2 3" key="2">
    <citation type="submission" date="2017-10" db="EMBL/GenBank/DDBJ databases">
        <authorList>
            <person name="Banno H."/>
            <person name="Chua N.-H."/>
        </authorList>
    </citation>
    <scope>NUCLEOTIDE SEQUENCE [LARGE SCALE GENOMIC DNA]</scope>
    <source>
        <strain evidence="2 3">JK623</strain>
    </source>
</reference>
<dbReference type="RefSeq" id="WP_099385436.1">
    <property type="nucleotide sequence ID" value="NZ_JANSWH010000099.1"/>
</dbReference>
<dbReference type="Proteomes" id="UP000224563">
    <property type="component" value="Unassembled WGS sequence"/>
</dbReference>
<feature type="transmembrane region" description="Helical" evidence="1">
    <location>
        <begin position="143"/>
        <end position="159"/>
    </location>
</feature>
<comment type="caution">
    <text evidence="2">The sequence shown here is derived from an EMBL/GenBank/DDBJ whole genome shotgun (WGS) entry which is preliminary data.</text>
</comment>
<dbReference type="EMBL" id="PDYG01000006">
    <property type="protein sequence ID" value="PHU38512.1"/>
    <property type="molecule type" value="Genomic_DNA"/>
</dbReference>
<sequence length="275" mass="32719">MKYEFRKINHHLVILLIIILVLSHFIICFTHLFGSSRANGEKLYQEIAEQYEGPITQEKLNQITEEYDYVCEIISQESIKESDYINDAISYEEYSKYRNELHECKIKEQQITKIYQQIVLDKEKNTDFINDTYLKYLLNPTRIEWLLFGILVILFLFSYSTEKRSILNICSCTKCGINRIRKQKLKWNMLVCFTFTTLFTFVELFLSIIFDGVTHLSAPVISVETVREYSIFNISVLSMIGLRFVFHFITGFIILLIIELCFWNHFKQLFLKRVI</sequence>
<name>A0A2G3E5G2_9FIRM</name>
<organism evidence="2 3">
    <name type="scientific">Agathobacter ruminis</name>
    <dbReference type="NCBI Taxonomy" id="1712665"/>
    <lineage>
        <taxon>Bacteria</taxon>
        <taxon>Bacillati</taxon>
        <taxon>Bacillota</taxon>
        <taxon>Clostridia</taxon>
        <taxon>Lachnospirales</taxon>
        <taxon>Lachnospiraceae</taxon>
        <taxon>Agathobacter</taxon>
    </lineage>
</organism>
<proteinExistence type="predicted"/>
<evidence type="ECO:0000256" key="1">
    <source>
        <dbReference type="SAM" id="Phobius"/>
    </source>
</evidence>
<keyword evidence="1" id="KW-0812">Transmembrane</keyword>